<sequence>MAGVANDGNSKPATAARIYDFHLGGTHNFTADREAAMAITKMFPFVPLLARNNRAFLRRAVRHLASQGITQFLDVGSGIPTEGNVHEIAQEIVPEARVVYVDIDPVAVSESLDLLAGNHNATAIRADLRDPQSILDNPQVRKIIDFDQPVGLLMVAVLHFVADDEVASQSVRELLAPLSEGSYLVISHGSAEGMQRDLTNLDDAQAVYKRDTATPFVLRSKAQVATYFEGLELVEPGVVWLPEWRPGADDPQDFTDRPTESGGVCAVGILR</sequence>
<name>A0A239PDV3_9ACTN</name>
<dbReference type="RefSeq" id="WP_089254849.1">
    <property type="nucleotide sequence ID" value="NZ_FZPH01000020.1"/>
</dbReference>
<organism evidence="1 2">
    <name type="scientific">Asanoa hainanensis</name>
    <dbReference type="NCBI Taxonomy" id="560556"/>
    <lineage>
        <taxon>Bacteria</taxon>
        <taxon>Bacillati</taxon>
        <taxon>Actinomycetota</taxon>
        <taxon>Actinomycetes</taxon>
        <taxon>Micromonosporales</taxon>
        <taxon>Micromonosporaceae</taxon>
        <taxon>Asanoa</taxon>
    </lineage>
</organism>
<keyword evidence="1" id="KW-0808">Transferase</keyword>
<dbReference type="EMBL" id="FZPH01000020">
    <property type="protein sequence ID" value="SNT65133.1"/>
    <property type="molecule type" value="Genomic_DNA"/>
</dbReference>
<dbReference type="Gene3D" id="3.40.50.150">
    <property type="entry name" value="Vaccinia Virus protein VP39"/>
    <property type="match status" value="1"/>
</dbReference>
<gene>
    <name evidence="1" type="ORF">SAMN05421812_12067</name>
</gene>
<evidence type="ECO:0000313" key="2">
    <source>
        <dbReference type="Proteomes" id="UP000198362"/>
    </source>
</evidence>
<dbReference type="PIRSF" id="PIRSF017393">
    <property type="entry name" value="MTase_SAV2177"/>
    <property type="match status" value="1"/>
</dbReference>
<dbReference type="AlphaFoldDB" id="A0A239PDV3"/>
<keyword evidence="2" id="KW-1185">Reference proteome</keyword>
<proteinExistence type="predicted"/>
<accession>A0A239PDV3</accession>
<dbReference type="GO" id="GO:0008168">
    <property type="term" value="F:methyltransferase activity"/>
    <property type="evidence" value="ECO:0007669"/>
    <property type="project" value="UniProtKB-KW"/>
</dbReference>
<dbReference type="InterPro" id="IPR029063">
    <property type="entry name" value="SAM-dependent_MTases_sf"/>
</dbReference>
<dbReference type="Pfam" id="PF04672">
    <property type="entry name" value="Methyltransf_19"/>
    <property type="match status" value="1"/>
</dbReference>
<dbReference type="OrthoDB" id="4073278at2"/>
<keyword evidence="1" id="KW-0489">Methyltransferase</keyword>
<dbReference type="InterPro" id="IPR006764">
    <property type="entry name" value="SAM_dep_MeTrfase_SAV2177_type"/>
</dbReference>
<dbReference type="Proteomes" id="UP000198362">
    <property type="component" value="Unassembled WGS sequence"/>
</dbReference>
<protein>
    <submittedName>
        <fullName evidence="1">S-adenosyl methyltransferase</fullName>
    </submittedName>
</protein>
<evidence type="ECO:0000313" key="1">
    <source>
        <dbReference type="EMBL" id="SNT65133.1"/>
    </source>
</evidence>
<reference evidence="1 2" key="1">
    <citation type="submission" date="2017-06" db="EMBL/GenBank/DDBJ databases">
        <authorList>
            <person name="Kim H.J."/>
            <person name="Triplett B.A."/>
        </authorList>
    </citation>
    <scope>NUCLEOTIDE SEQUENCE [LARGE SCALE GENOMIC DNA]</scope>
    <source>
        <strain evidence="1 2">CGMCC 4.5593</strain>
    </source>
</reference>
<dbReference type="GO" id="GO:0032259">
    <property type="term" value="P:methylation"/>
    <property type="evidence" value="ECO:0007669"/>
    <property type="project" value="UniProtKB-KW"/>
</dbReference>
<dbReference type="SUPFAM" id="SSF53335">
    <property type="entry name" value="S-adenosyl-L-methionine-dependent methyltransferases"/>
    <property type="match status" value="1"/>
</dbReference>